<evidence type="ECO:0000256" key="7">
    <source>
        <dbReference type="ARBA" id="ARBA00023239"/>
    </source>
</evidence>
<evidence type="ECO:0000256" key="10">
    <source>
        <dbReference type="HAMAP-Rule" id="MF_00595"/>
    </source>
</evidence>
<evidence type="ECO:0000256" key="11">
    <source>
        <dbReference type="PROSITE-ProRule" id="PRU10111"/>
    </source>
</evidence>
<dbReference type="AlphaFoldDB" id="A0AAE9VNL6"/>
<evidence type="ECO:0000313" key="13">
    <source>
        <dbReference type="EMBL" id="WBE25446.1"/>
    </source>
</evidence>
<comment type="subunit">
    <text evidence="10">Homotetramer.</text>
</comment>
<dbReference type="Gene3D" id="1.20.1440.90">
    <property type="entry name" value="Phosphoenolpyruvate/pyruvate domain"/>
    <property type="match status" value="1"/>
</dbReference>
<keyword evidence="8 10" id="KW-0120">Carbon dioxide fixation</keyword>
<proteinExistence type="inferred from homology"/>
<keyword evidence="14" id="KW-1185">Reference proteome</keyword>
<protein>
    <recommendedName>
        <fullName evidence="5 10">Phosphoenolpyruvate carboxylase</fullName>
        <shortName evidence="10">PEPC</shortName>
        <shortName evidence="10">PEPCase</shortName>
        <ecNumber evidence="4 10">4.1.1.31</ecNumber>
    </recommendedName>
</protein>
<sequence>MIPIDSRLREHVHLLGELLGSTMREQRGEEFLEKIERIRTGAKAARRGSADGRQQMTDTLDQLPEDELLPVARGFNQFLNLANIADQYHLMRRRRSDEEPAFEDQMLASILERLQVAGHDPHDLSTAVAELDIELVLTAHPTEVSRRTLIMKYDAIAQQLAALDHTDLTTAERDKIIAKLRSLISEIWHTTEIRSEQPTPVDEARWGFAVIERSLWQAIPNVLRHVDNTLLAAGGDKLPITATPIRFSTWMGGDRDGNPNVTARVTKTVLLLARWIAADLFLRDISRLTAELSMQKGSPELMALVGETDEPYRVLMKKLRARLRKTRAELQAALSTGSSLSAEVFYNTEDLLSPLLLCHRSLHECGMGLIADGDLLDTIRRATTFGLSLVRLDIRQDAERHTSALNEITQWLGLGEYSQWDEAQRQAFLLAELSNRRPLLSSAFAASADTQEVLDTCQVIAQTPADSLGSYVISMACAPSDVLAVQLLLKEAGLNRAMRIAPLFETQDDLHNAAGVIDQLLNLTDYRNSLAGPQEVMIGYSDSAKDAGTTAAAWSQYRAQEELVAVCEKQGIELILFHGRGGTVGRGGGPAHEAILSQPPGSVAGRFRTTEQGEVIRFKYGLPEVAAQNLNLYLASVLEATLLPPPVPKDSWRAVMERLAADGLAAYRKTVREEPQFVDYFRQATPEQELGRLPLGSRPARRRTGGIESLRAIPWIFAWTQTRMMLPAWLGWESALQNAVQRQEEPLLAEMRDQWPFFRARIDMLEMVLLKADSGIARLYDERLVATELRGFGEQLYAHLAQAVEQVLRLTGEAHLLERHPQVRASISVRDTYLDPLHLLQVELLARSREQGEATCPAIEQALLVTVAGIAAGLRNTG</sequence>
<evidence type="ECO:0000256" key="3">
    <source>
        <dbReference type="ARBA" id="ARBA00008346"/>
    </source>
</evidence>
<dbReference type="PANTHER" id="PTHR30523:SF6">
    <property type="entry name" value="PHOSPHOENOLPYRUVATE CARBOXYLASE"/>
    <property type="match status" value="1"/>
</dbReference>
<dbReference type="PRINTS" id="PR00150">
    <property type="entry name" value="PEPCARBXLASE"/>
</dbReference>
<dbReference type="KEGG" id="dce:O6P33_00950"/>
<evidence type="ECO:0000256" key="5">
    <source>
        <dbReference type="ARBA" id="ARBA00022419"/>
    </source>
</evidence>
<feature type="active site" evidence="10 11">
    <location>
        <position position="140"/>
    </location>
</feature>
<accession>A0AAE9VNL6</accession>
<dbReference type="InterPro" id="IPR033129">
    <property type="entry name" value="PEPCASE_His_AS"/>
</dbReference>
<dbReference type="GO" id="GO:0015977">
    <property type="term" value="P:carbon fixation"/>
    <property type="evidence" value="ECO:0007669"/>
    <property type="project" value="UniProtKB-UniRule"/>
</dbReference>
<name>A0AAE9VNL6_9GAMM</name>
<dbReference type="Proteomes" id="UP001212189">
    <property type="component" value="Chromosome"/>
</dbReference>
<evidence type="ECO:0000313" key="14">
    <source>
        <dbReference type="Proteomes" id="UP001212189"/>
    </source>
</evidence>
<dbReference type="SUPFAM" id="SSF51621">
    <property type="entry name" value="Phosphoenolpyruvate/pyruvate domain"/>
    <property type="match status" value="1"/>
</dbReference>
<dbReference type="Pfam" id="PF00311">
    <property type="entry name" value="PEPcase"/>
    <property type="match status" value="1"/>
</dbReference>
<dbReference type="InterPro" id="IPR015813">
    <property type="entry name" value="Pyrv/PenolPyrv_kinase-like_dom"/>
</dbReference>
<evidence type="ECO:0000256" key="6">
    <source>
        <dbReference type="ARBA" id="ARBA00022842"/>
    </source>
</evidence>
<dbReference type="EC" id="4.1.1.31" evidence="4 10"/>
<keyword evidence="6 10" id="KW-0460">Magnesium</keyword>
<dbReference type="EMBL" id="CP114976">
    <property type="protein sequence ID" value="WBE25446.1"/>
    <property type="molecule type" value="Genomic_DNA"/>
</dbReference>
<evidence type="ECO:0000256" key="12">
    <source>
        <dbReference type="PROSITE-ProRule" id="PRU10112"/>
    </source>
</evidence>
<evidence type="ECO:0000256" key="4">
    <source>
        <dbReference type="ARBA" id="ARBA00012305"/>
    </source>
</evidence>
<comment type="similarity">
    <text evidence="3 10">Belongs to the PEPCase type 1 family.</text>
</comment>
<gene>
    <name evidence="10 13" type="primary">ppc</name>
    <name evidence="13" type="ORF">O6P33_00950</name>
</gene>
<dbReference type="PROSITE" id="PS00781">
    <property type="entry name" value="PEPCASE_1"/>
    <property type="match status" value="1"/>
</dbReference>
<comment type="function">
    <text evidence="2 10">Forms oxaloacetate, a four-carbon dicarboxylic acid source for the tricarboxylic acid cycle.</text>
</comment>
<dbReference type="GO" id="GO:0000287">
    <property type="term" value="F:magnesium ion binding"/>
    <property type="evidence" value="ECO:0007669"/>
    <property type="project" value="UniProtKB-UniRule"/>
</dbReference>
<dbReference type="PANTHER" id="PTHR30523">
    <property type="entry name" value="PHOSPHOENOLPYRUVATE CARBOXYLASE"/>
    <property type="match status" value="1"/>
</dbReference>
<dbReference type="GO" id="GO:0006099">
    <property type="term" value="P:tricarboxylic acid cycle"/>
    <property type="evidence" value="ECO:0007669"/>
    <property type="project" value="InterPro"/>
</dbReference>
<dbReference type="InterPro" id="IPR021135">
    <property type="entry name" value="PEP_COase"/>
</dbReference>
<evidence type="ECO:0000256" key="1">
    <source>
        <dbReference type="ARBA" id="ARBA00001946"/>
    </source>
</evidence>
<dbReference type="PROSITE" id="PS00393">
    <property type="entry name" value="PEPCASE_2"/>
    <property type="match status" value="1"/>
</dbReference>
<keyword evidence="7 10" id="KW-0456">Lyase</keyword>
<dbReference type="InterPro" id="IPR022805">
    <property type="entry name" value="PEP_COase_bac/pln-type"/>
</dbReference>
<comment type="catalytic activity">
    <reaction evidence="9 10">
        <text>oxaloacetate + phosphate = phosphoenolpyruvate + hydrogencarbonate</text>
        <dbReference type="Rhea" id="RHEA:28370"/>
        <dbReference type="ChEBI" id="CHEBI:16452"/>
        <dbReference type="ChEBI" id="CHEBI:17544"/>
        <dbReference type="ChEBI" id="CHEBI:43474"/>
        <dbReference type="ChEBI" id="CHEBI:58702"/>
        <dbReference type="EC" id="4.1.1.31"/>
    </reaction>
</comment>
<organism evidence="13 14">
    <name type="scientific">Denitrificimonas caeni</name>
    <dbReference type="NCBI Taxonomy" id="521720"/>
    <lineage>
        <taxon>Bacteria</taxon>
        <taxon>Pseudomonadati</taxon>
        <taxon>Pseudomonadota</taxon>
        <taxon>Gammaproteobacteria</taxon>
        <taxon>Pseudomonadales</taxon>
        <taxon>Pseudomonadaceae</taxon>
        <taxon>Denitrificimonas</taxon>
    </lineage>
</organism>
<evidence type="ECO:0000256" key="9">
    <source>
        <dbReference type="ARBA" id="ARBA00048995"/>
    </source>
</evidence>
<feature type="active site" evidence="10 12">
    <location>
        <position position="545"/>
    </location>
</feature>
<evidence type="ECO:0000256" key="2">
    <source>
        <dbReference type="ARBA" id="ARBA00003670"/>
    </source>
</evidence>
<dbReference type="HAMAP" id="MF_00595">
    <property type="entry name" value="PEPcase_type1"/>
    <property type="match status" value="1"/>
</dbReference>
<dbReference type="GO" id="GO:0005829">
    <property type="term" value="C:cytosol"/>
    <property type="evidence" value="ECO:0007669"/>
    <property type="project" value="TreeGrafter"/>
</dbReference>
<dbReference type="NCBIfam" id="NF000584">
    <property type="entry name" value="PRK00009.1"/>
    <property type="match status" value="1"/>
</dbReference>
<reference evidence="13 14" key="1">
    <citation type="submission" date="2022-12" db="EMBL/GenBank/DDBJ databases">
        <title>Coexistence and Characterization of a Novel Tigecycline Resistance gene tet(X) variant and blaNDM-1 in a Pseudomonas caeni Isolate of Chicken Origin.</title>
        <authorList>
            <person name="Lu X."/>
            <person name="Zhang L."/>
            <person name="Li R."/>
            <person name="Wang Z."/>
        </authorList>
    </citation>
    <scope>NUCLEOTIDE SEQUENCE [LARGE SCALE GENOMIC DNA]</scope>
    <source>
        <strain evidence="13 14">CE14</strain>
    </source>
</reference>
<dbReference type="RefSeq" id="WP_269818387.1">
    <property type="nucleotide sequence ID" value="NZ_CP114976.1"/>
</dbReference>
<dbReference type="GO" id="GO:0008964">
    <property type="term" value="F:phosphoenolpyruvate carboxylase activity"/>
    <property type="evidence" value="ECO:0007669"/>
    <property type="project" value="UniProtKB-UniRule"/>
</dbReference>
<evidence type="ECO:0000256" key="8">
    <source>
        <dbReference type="ARBA" id="ARBA00023300"/>
    </source>
</evidence>
<dbReference type="InterPro" id="IPR018129">
    <property type="entry name" value="PEP_COase_Lys_AS"/>
</dbReference>
<dbReference type="GO" id="GO:0006107">
    <property type="term" value="P:oxaloacetate metabolic process"/>
    <property type="evidence" value="ECO:0007669"/>
    <property type="project" value="UniProtKB-UniRule"/>
</dbReference>
<comment type="cofactor">
    <cofactor evidence="1 10">
        <name>Mg(2+)</name>
        <dbReference type="ChEBI" id="CHEBI:18420"/>
    </cofactor>
</comment>